<dbReference type="PROSITE" id="PS00058">
    <property type="entry name" value="DNA_MISMATCH_REPAIR_1"/>
    <property type="match status" value="1"/>
</dbReference>
<dbReference type="PANTHER" id="PTHR10073">
    <property type="entry name" value="DNA MISMATCH REPAIR PROTEIN MLH, PMS, MUTL"/>
    <property type="match status" value="1"/>
</dbReference>
<evidence type="ECO:0000256" key="1">
    <source>
        <dbReference type="ARBA" id="ARBA00004123"/>
    </source>
</evidence>
<evidence type="ECO:0000256" key="5">
    <source>
        <dbReference type="ARBA" id="ARBA00023242"/>
    </source>
</evidence>
<dbReference type="SUPFAM" id="SSF54211">
    <property type="entry name" value="Ribosomal protein S5 domain 2-like"/>
    <property type="match status" value="1"/>
</dbReference>
<evidence type="ECO:0000313" key="7">
    <source>
        <dbReference type="Proteomes" id="UP000695000"/>
    </source>
</evidence>
<keyword evidence="7" id="KW-1185">Reference proteome</keyword>
<dbReference type="Gene3D" id="3.30.565.10">
    <property type="entry name" value="Histidine kinase-like ATPase, C-terminal domain"/>
    <property type="match status" value="1"/>
</dbReference>
<dbReference type="InterPro" id="IPR032189">
    <property type="entry name" value="Mlh1_C"/>
</dbReference>
<gene>
    <name evidence="8" type="primary">LOC108563343</name>
</gene>
<accession>A0ABM1MSD1</accession>
<keyword evidence="5" id="KW-0539">Nucleus</keyword>
<evidence type="ECO:0000256" key="4">
    <source>
        <dbReference type="ARBA" id="ARBA00023204"/>
    </source>
</evidence>
<name>A0ABM1MSD1_NICVS</name>
<protein>
    <submittedName>
        <fullName evidence="8">DNA mismatch repair protein Mlh1 isoform X1</fullName>
    </submittedName>
</protein>
<evidence type="ECO:0000256" key="3">
    <source>
        <dbReference type="ARBA" id="ARBA00022763"/>
    </source>
</evidence>
<dbReference type="CDD" id="cd16926">
    <property type="entry name" value="HATPase_MutL-MLH-PMS-like"/>
    <property type="match status" value="1"/>
</dbReference>
<feature type="domain" description="DNA mismatch repair protein S5" evidence="6">
    <location>
        <begin position="213"/>
        <end position="332"/>
    </location>
</feature>
<comment type="subcellular location">
    <subcellularLocation>
        <location evidence="1">Nucleus</location>
    </subcellularLocation>
</comment>
<dbReference type="Proteomes" id="UP000695000">
    <property type="component" value="Unplaced"/>
</dbReference>
<comment type="similarity">
    <text evidence="2">Belongs to the DNA mismatch repair MutL/HexB family.</text>
</comment>
<dbReference type="RefSeq" id="XP_017777481.1">
    <property type="nucleotide sequence ID" value="XM_017921992.1"/>
</dbReference>
<evidence type="ECO:0000256" key="2">
    <source>
        <dbReference type="ARBA" id="ARBA00006082"/>
    </source>
</evidence>
<dbReference type="InterPro" id="IPR014721">
    <property type="entry name" value="Ribsml_uS5_D2-typ_fold_subgr"/>
</dbReference>
<evidence type="ECO:0000259" key="6">
    <source>
        <dbReference type="SMART" id="SM01340"/>
    </source>
</evidence>
<evidence type="ECO:0000313" key="8">
    <source>
        <dbReference type="RefSeq" id="XP_017777481.1"/>
    </source>
</evidence>
<dbReference type="InterPro" id="IPR013507">
    <property type="entry name" value="DNA_mismatch_S5_2-like"/>
</dbReference>
<dbReference type="Pfam" id="PF13589">
    <property type="entry name" value="HATPase_c_3"/>
    <property type="match status" value="1"/>
</dbReference>
<dbReference type="Pfam" id="PF16413">
    <property type="entry name" value="Mlh1_C"/>
    <property type="match status" value="1"/>
</dbReference>
<keyword evidence="3" id="KW-0227">DNA damage</keyword>
<dbReference type="SUPFAM" id="SSF55874">
    <property type="entry name" value="ATPase domain of HSP90 chaperone/DNA topoisomerase II/histidine kinase"/>
    <property type="match status" value="1"/>
</dbReference>
<proteinExistence type="inferred from homology"/>
<dbReference type="InterPro" id="IPR014762">
    <property type="entry name" value="DNA_mismatch_repair_CS"/>
</dbReference>
<dbReference type="InterPro" id="IPR038973">
    <property type="entry name" value="MutL/Mlh/Pms-like"/>
</dbReference>
<dbReference type="InterPro" id="IPR036890">
    <property type="entry name" value="HATPase_C_sf"/>
</dbReference>
<dbReference type="Pfam" id="PF01119">
    <property type="entry name" value="DNA_mis_repair"/>
    <property type="match status" value="1"/>
</dbReference>
<dbReference type="SMART" id="SM01340">
    <property type="entry name" value="DNA_mis_repair"/>
    <property type="match status" value="1"/>
</dbReference>
<dbReference type="InterPro" id="IPR002099">
    <property type="entry name" value="MutL/Mlh/PMS"/>
</dbReference>
<sequence length="685" mass="77273">MEPRSILKLDDNVINRIAAGEILQRPGNALKEMLENSIDAKATRIQITVVNGGIKLLQIQDNGCGIRKEDFPILCERFTTSKLRTYDDLSTMSTFGFRGEALASISHVAHLTITSKTSTEQCAYKAAYLDGVLVGDIKPIAGNQGTLISVEDIFYNMPLRKNTLNSPQAEYTIISDLIGKYSINNPQVGFSLKKHGENNNIVTQPNSTSIDNIRIHYGNTVAKELLEFEMENRSFKFSIKGHISNVNYSVKNMEFIIFINDRLVMVPNLRKSIDDVYSMYLPKSMHPFLYLSMQVEPRNVDVNVHPTKHEVHLLDEEKIVEIVTEAISAKLLGSNNSRVFYAQTLLPGASVVENSNGNSSINNTTAHDKTMVRTDHKEQKLEAFFGPSTSTSVNTANQSVAAADSNQPVMRQVAQYRGEGFMNLVSAPGPTRKLDENSLSSFNKRLIPDNLMSIILLQTELENVCDDVLREVFANHFFVGCISPKLSLFQHGNKLFLCNTEMVMQELCFEFLIFHFHNFDVYRFETPLSIYELAMIALDLPETGWHEIDGEKAVLAESAVSILQSKAKVLSEFFAMEIDDCGNLLTIPILIDKYLPNLSGLPMLILRIAAEVEWDKEEECFGNFAREMSRFYGKMYPDENWEHVHTHILYPAIKDYFCPSNKFRGNGSIVQLACLPSLYKVFERC</sequence>
<dbReference type="NCBIfam" id="TIGR00585">
    <property type="entry name" value="mutl"/>
    <property type="match status" value="1"/>
</dbReference>
<dbReference type="GeneID" id="108563343"/>
<keyword evidence="4" id="KW-0234">DNA repair</keyword>
<reference evidence="8" key="1">
    <citation type="submission" date="2025-08" db="UniProtKB">
        <authorList>
            <consortium name="RefSeq"/>
        </authorList>
    </citation>
    <scope>IDENTIFICATION</scope>
    <source>
        <tissue evidence="8">Whole Larva</tissue>
    </source>
</reference>
<dbReference type="PANTHER" id="PTHR10073:SF12">
    <property type="entry name" value="DNA MISMATCH REPAIR PROTEIN MLH1"/>
    <property type="match status" value="1"/>
</dbReference>
<organism evidence="7 8">
    <name type="scientific">Nicrophorus vespilloides</name>
    <name type="common">Boreal carrion beetle</name>
    <dbReference type="NCBI Taxonomy" id="110193"/>
    <lineage>
        <taxon>Eukaryota</taxon>
        <taxon>Metazoa</taxon>
        <taxon>Ecdysozoa</taxon>
        <taxon>Arthropoda</taxon>
        <taxon>Hexapoda</taxon>
        <taxon>Insecta</taxon>
        <taxon>Pterygota</taxon>
        <taxon>Neoptera</taxon>
        <taxon>Endopterygota</taxon>
        <taxon>Coleoptera</taxon>
        <taxon>Polyphaga</taxon>
        <taxon>Staphyliniformia</taxon>
        <taxon>Silphidae</taxon>
        <taxon>Nicrophorinae</taxon>
        <taxon>Nicrophorus</taxon>
    </lineage>
</organism>
<dbReference type="InterPro" id="IPR020568">
    <property type="entry name" value="Ribosomal_Su5_D2-typ_SF"/>
</dbReference>
<dbReference type="Gene3D" id="3.30.230.10">
    <property type="match status" value="1"/>
</dbReference>